<gene>
    <name evidence="1" type="primary">4L372D_143</name>
</gene>
<dbReference type="KEGG" id="vg:55617062"/>
<accession>A0A5B9N3B1</accession>
<protein>
    <submittedName>
        <fullName evidence="1">Uncharacterized protein</fullName>
    </submittedName>
</protein>
<dbReference type="Proteomes" id="UP000323739">
    <property type="component" value="Segment"/>
</dbReference>
<dbReference type="EMBL" id="MK813939">
    <property type="protein sequence ID" value="QEG08607.1"/>
    <property type="molecule type" value="Genomic_DNA"/>
</dbReference>
<proteinExistence type="predicted"/>
<keyword evidence="2" id="KW-1185">Reference proteome</keyword>
<evidence type="ECO:0000313" key="2">
    <source>
        <dbReference type="Proteomes" id="UP000323739"/>
    </source>
</evidence>
<reference evidence="1 2" key="1">
    <citation type="submission" date="2019-04" db="EMBL/GenBank/DDBJ databases">
        <title>Nine Novel Phages from a Plateau Lake in Southwest China Provide Insights into Aeromonas Phage Diversity.</title>
        <authorList>
            <person name="Xiao W."/>
            <person name="Bai M."/>
            <person name="Wang Y."/>
            <person name="Cui X."/>
        </authorList>
    </citation>
    <scope>NUCLEOTIDE SEQUENCE [LARGE SCALE GENOMIC DNA]</scope>
</reference>
<organism evidence="1 2">
    <name type="scientific">Aeromonas phage 4L372D</name>
    <dbReference type="NCBI Taxonomy" id="2588518"/>
    <lineage>
        <taxon>Viruses</taxon>
        <taxon>Duplodnaviria</taxon>
        <taxon>Heunggongvirae</taxon>
        <taxon>Uroviricota</taxon>
        <taxon>Caudoviricetes</taxon>
        <taxon>Plateaulakevirus</taxon>
        <taxon>Plateaulakevirus pv4L372D</taxon>
    </lineage>
</organism>
<evidence type="ECO:0000313" key="1">
    <source>
        <dbReference type="EMBL" id="QEG08607.1"/>
    </source>
</evidence>
<sequence>MKMRGQMKNRFLIIGAFLALIICVVGGYTYYQSNLAHKEISTHQMELLGGVSSKRDYCNILGFTTSEDSELYKSTISKLYFIVDGKKHYITSEHYYSYVDEGIQVYNKAPDRNNPLQVEMLKTFCSQIEQQAINLKKKYK</sequence>
<name>A0A5B9N3B1_9CAUD</name>
<dbReference type="RefSeq" id="YP_009846691.1">
    <property type="nucleotide sequence ID" value="NC_048771.1"/>
</dbReference>
<dbReference type="GeneID" id="55617062"/>